<comment type="caution">
    <text evidence="1">The sequence shown here is derived from an EMBL/GenBank/DDBJ whole genome shotgun (WGS) entry which is preliminary data.</text>
</comment>
<dbReference type="AlphaFoldDB" id="A0A812I9A0"/>
<name>A0A812I9A0_9DINO</name>
<organism evidence="1 2">
    <name type="scientific">Symbiodinium natans</name>
    <dbReference type="NCBI Taxonomy" id="878477"/>
    <lineage>
        <taxon>Eukaryota</taxon>
        <taxon>Sar</taxon>
        <taxon>Alveolata</taxon>
        <taxon>Dinophyceae</taxon>
        <taxon>Suessiales</taxon>
        <taxon>Symbiodiniaceae</taxon>
        <taxon>Symbiodinium</taxon>
    </lineage>
</organism>
<proteinExistence type="predicted"/>
<dbReference type="EMBL" id="CAJNDS010000175">
    <property type="protein sequence ID" value="CAE7022254.1"/>
    <property type="molecule type" value="Genomic_DNA"/>
</dbReference>
<evidence type="ECO:0000313" key="1">
    <source>
        <dbReference type="EMBL" id="CAE7022254.1"/>
    </source>
</evidence>
<keyword evidence="2" id="KW-1185">Reference proteome</keyword>
<protein>
    <submittedName>
        <fullName evidence="1">Nipblb protein</fullName>
    </submittedName>
</protein>
<gene>
    <name evidence="1" type="primary">nipblb</name>
    <name evidence="1" type="ORF">SNAT2548_LOCUS2915</name>
</gene>
<sequence>MDSAHHRLNESEPVPAIGVLSQRTWAVATSWSLWLRRFRSSSEPVLATQAGVQQLVDQAVRQLFEGLFREASEKQRQRAALGIQATGAKANREALYLDREHRDRWEKLARSFLERALERMQASEAADVSQLRRHAALQHFLEVDVADLYLPPHKRCSEDTYMDEPLQDVCVQFLMDVTRGVYVVQGVRYDFEAELVKSGLDVEHQSLEVESLKETFAFNVAVDVRRQLAESDAGHMGQRCSNQLVQAATALLTQSGLANIERACGDHIIVSGGDQELFFELKQGPPRCWDLVLSCKKSNFTSFMLGSRSDEAEVLICAPSSHITRFALIRLAASDNDHLQPISVEVLDFRSEVELQDQLGRPISLFPDLQGGQGRAELLVALAMRPLHLLRRLPMRCAMRCVSSARWARASARSSWAGLTQNERGCNDSGAVQLRMMQP</sequence>
<dbReference type="OrthoDB" id="431404at2759"/>
<reference evidence="1" key="1">
    <citation type="submission" date="2021-02" db="EMBL/GenBank/DDBJ databases">
        <authorList>
            <person name="Dougan E. K."/>
            <person name="Rhodes N."/>
            <person name="Thang M."/>
            <person name="Chan C."/>
        </authorList>
    </citation>
    <scope>NUCLEOTIDE SEQUENCE</scope>
</reference>
<evidence type="ECO:0000313" key="2">
    <source>
        <dbReference type="Proteomes" id="UP000604046"/>
    </source>
</evidence>
<dbReference type="Proteomes" id="UP000604046">
    <property type="component" value="Unassembled WGS sequence"/>
</dbReference>
<accession>A0A812I9A0</accession>